<dbReference type="AlphaFoldDB" id="A0A177SVV7"/>
<reference evidence="1 2" key="1">
    <citation type="submission" date="2016-03" db="EMBL/GenBank/DDBJ databases">
        <title>Draft Genome Assembly of Pseudomonas putida strain CBF10-2.</title>
        <authorList>
            <person name="Iyer R.S."/>
            <person name="Damania A."/>
        </authorList>
    </citation>
    <scope>NUCLEOTIDE SEQUENCE [LARGE SCALE GENOMIC DNA]</scope>
    <source>
        <strain evidence="1 2">CBF10-2</strain>
    </source>
</reference>
<dbReference type="NCBIfam" id="TIGR03344">
    <property type="entry name" value="VI_effect_Hcp1"/>
    <property type="match status" value="1"/>
</dbReference>
<name>A0A177SVV7_PSEPU</name>
<evidence type="ECO:0000313" key="1">
    <source>
        <dbReference type="EMBL" id="OAI95136.1"/>
    </source>
</evidence>
<dbReference type="InterPro" id="IPR052947">
    <property type="entry name" value="T6SS_Hcp1_domain"/>
</dbReference>
<protein>
    <recommendedName>
        <fullName evidence="3">Type VI secretion system tube protein Hcp</fullName>
    </recommendedName>
</protein>
<dbReference type="RefSeq" id="WP_064301236.1">
    <property type="nucleotide sequence ID" value="NZ_LUCV01000003.1"/>
</dbReference>
<organism evidence="1 2">
    <name type="scientific">Pseudomonas putida</name>
    <name type="common">Arthrobacter siderocapsulatus</name>
    <dbReference type="NCBI Taxonomy" id="303"/>
    <lineage>
        <taxon>Bacteria</taxon>
        <taxon>Pseudomonadati</taxon>
        <taxon>Pseudomonadota</taxon>
        <taxon>Gammaproteobacteria</taxon>
        <taxon>Pseudomonadales</taxon>
        <taxon>Pseudomonadaceae</taxon>
        <taxon>Pseudomonas</taxon>
    </lineage>
</organism>
<accession>A0A177SVV7</accession>
<gene>
    <name evidence="1" type="ORF">AYO28_06410</name>
</gene>
<proteinExistence type="predicted"/>
<evidence type="ECO:0008006" key="3">
    <source>
        <dbReference type="Google" id="ProtNLM"/>
    </source>
</evidence>
<dbReference type="SUPFAM" id="SSF141452">
    <property type="entry name" value="Hcp1-like"/>
    <property type="match status" value="1"/>
</dbReference>
<dbReference type="Gene3D" id="2.30.110.20">
    <property type="entry name" value="Hcp1-like"/>
    <property type="match status" value="1"/>
</dbReference>
<dbReference type="InterPro" id="IPR036624">
    <property type="entry name" value="Hcp1-lik_sf"/>
</dbReference>
<comment type="caution">
    <text evidence="1">The sequence shown here is derived from an EMBL/GenBank/DDBJ whole genome shotgun (WGS) entry which is preliminary data.</text>
</comment>
<evidence type="ECO:0000313" key="2">
    <source>
        <dbReference type="Proteomes" id="UP000077752"/>
    </source>
</evidence>
<dbReference type="EMBL" id="LUCV01000003">
    <property type="protein sequence ID" value="OAI95136.1"/>
    <property type="molecule type" value="Genomic_DNA"/>
</dbReference>
<sequence length="174" mass="19368">MSLPAYISITGQTQGLITNEASSQESLGASSIEGHLDEILVQEIHHEISTPTDPQSGQPTGKAVHGPLTFTTIMTKGTPLLYQALADGELLPKVVLKWYRPSVERMAEHFFTIELQDAYIVGITAVLPHAQLMDNDRTREQLKVALSYRKITWKHGPGTTEGSYDWRQPKEKQD</sequence>
<dbReference type="Pfam" id="PF05638">
    <property type="entry name" value="T6SS_HCP"/>
    <property type="match status" value="1"/>
</dbReference>
<dbReference type="PANTHER" id="PTHR34319">
    <property type="entry name" value="MAJOR EXPORTED PROTEIN"/>
    <property type="match status" value="1"/>
</dbReference>
<dbReference type="InterPro" id="IPR008514">
    <property type="entry name" value="T6SS_Hcp"/>
</dbReference>
<dbReference type="Proteomes" id="UP000077752">
    <property type="component" value="Unassembled WGS sequence"/>
</dbReference>
<dbReference type="PANTHER" id="PTHR34319:SF6">
    <property type="entry name" value="MAJOR EXPORTED PROTEIN"/>
    <property type="match status" value="1"/>
</dbReference>